<reference evidence="1 2" key="1">
    <citation type="submission" date="2016-11" db="EMBL/GenBank/DDBJ databases">
        <title>The macronuclear genome of Stentor coeruleus: a giant cell with tiny introns.</title>
        <authorList>
            <person name="Slabodnick M."/>
            <person name="Ruby J.G."/>
            <person name="Reiff S.B."/>
            <person name="Swart E.C."/>
            <person name="Gosai S."/>
            <person name="Prabakaran S."/>
            <person name="Witkowska E."/>
            <person name="Larue G.E."/>
            <person name="Fisher S."/>
            <person name="Freeman R.M."/>
            <person name="Gunawardena J."/>
            <person name="Chu W."/>
            <person name="Stover N.A."/>
            <person name="Gregory B.D."/>
            <person name="Nowacki M."/>
            <person name="Derisi J."/>
            <person name="Roy S.W."/>
            <person name="Marshall W.F."/>
            <person name="Sood P."/>
        </authorList>
    </citation>
    <scope>NUCLEOTIDE SEQUENCE [LARGE SCALE GENOMIC DNA]</scope>
    <source>
        <strain evidence="1">WM001</strain>
    </source>
</reference>
<gene>
    <name evidence="1" type="ORF">SteCoe_34251</name>
</gene>
<comment type="caution">
    <text evidence="1">The sequence shown here is derived from an EMBL/GenBank/DDBJ whole genome shotgun (WGS) entry which is preliminary data.</text>
</comment>
<keyword evidence="2" id="KW-1185">Reference proteome</keyword>
<dbReference type="Proteomes" id="UP000187209">
    <property type="component" value="Unassembled WGS sequence"/>
</dbReference>
<name>A0A1R2AV59_9CILI</name>
<protein>
    <submittedName>
        <fullName evidence="1">Uncharacterized protein</fullName>
    </submittedName>
</protein>
<accession>A0A1R2AV59</accession>
<proteinExistence type="predicted"/>
<dbReference type="AlphaFoldDB" id="A0A1R2AV59"/>
<organism evidence="1 2">
    <name type="scientific">Stentor coeruleus</name>
    <dbReference type="NCBI Taxonomy" id="5963"/>
    <lineage>
        <taxon>Eukaryota</taxon>
        <taxon>Sar</taxon>
        <taxon>Alveolata</taxon>
        <taxon>Ciliophora</taxon>
        <taxon>Postciliodesmatophora</taxon>
        <taxon>Heterotrichea</taxon>
        <taxon>Heterotrichida</taxon>
        <taxon>Stentoridae</taxon>
        <taxon>Stentor</taxon>
    </lineage>
</organism>
<sequence length="240" mass="28132">MEDSSLMVEKTPLKTLTRNESKVLSSFDTMRKSFPQIPKKEYVRCKLIRGHKRAIRQILKNIIPKTTIHKFSATDIKAHNLWLLIQQIVIKNITAFTGLSKTESGPITDGRAKRSNESLKKCEKSFNSAFCKIYFSNKDIRESFSHYLNLIFVDFDPNILTKKFEFTCCRSGKHAVECLEKWSELQKYLKNEMLRELDCEPFESNTNYVSLPDFNSFINFEIPDFTDSDFLIRTHRKLYT</sequence>
<evidence type="ECO:0000313" key="1">
    <source>
        <dbReference type="EMBL" id="OMJ68332.1"/>
    </source>
</evidence>
<dbReference type="EMBL" id="MPUH01001348">
    <property type="protein sequence ID" value="OMJ68332.1"/>
    <property type="molecule type" value="Genomic_DNA"/>
</dbReference>
<evidence type="ECO:0000313" key="2">
    <source>
        <dbReference type="Proteomes" id="UP000187209"/>
    </source>
</evidence>